<name>A0A6G1I4V2_9PEZI</name>
<evidence type="ECO:0000256" key="2">
    <source>
        <dbReference type="ARBA" id="ARBA00022771"/>
    </source>
</evidence>
<keyword evidence="2 4" id="KW-0863">Zinc-finger</keyword>
<protein>
    <recommendedName>
        <fullName evidence="5">RING-type domain-containing protein</fullName>
    </recommendedName>
</protein>
<evidence type="ECO:0000313" key="6">
    <source>
        <dbReference type="EMBL" id="KAF2403310.1"/>
    </source>
</evidence>
<dbReference type="InterPro" id="IPR013083">
    <property type="entry name" value="Znf_RING/FYVE/PHD"/>
</dbReference>
<dbReference type="InterPro" id="IPR001841">
    <property type="entry name" value="Znf_RING"/>
</dbReference>
<accession>A0A6G1I4V2</accession>
<dbReference type="OrthoDB" id="8062037at2759"/>
<evidence type="ECO:0000313" key="7">
    <source>
        <dbReference type="Proteomes" id="UP000799640"/>
    </source>
</evidence>
<evidence type="ECO:0000256" key="1">
    <source>
        <dbReference type="ARBA" id="ARBA00022723"/>
    </source>
</evidence>
<dbReference type="GO" id="GO:0061630">
    <property type="term" value="F:ubiquitin protein ligase activity"/>
    <property type="evidence" value="ECO:0007669"/>
    <property type="project" value="TreeGrafter"/>
</dbReference>
<gene>
    <name evidence="6" type="ORF">EJ06DRAFT_457765</name>
</gene>
<dbReference type="PANTHER" id="PTHR22765">
    <property type="entry name" value="RING FINGER AND PROTEASE ASSOCIATED DOMAIN-CONTAINING"/>
    <property type="match status" value="1"/>
</dbReference>
<dbReference type="EMBL" id="ML996689">
    <property type="protein sequence ID" value="KAF2403310.1"/>
    <property type="molecule type" value="Genomic_DNA"/>
</dbReference>
<keyword evidence="7" id="KW-1185">Reference proteome</keyword>
<dbReference type="InterPro" id="IPR051826">
    <property type="entry name" value="E3_ubiquitin-ligase_domain"/>
</dbReference>
<dbReference type="PROSITE" id="PS50089">
    <property type="entry name" value="ZF_RING_2"/>
    <property type="match status" value="1"/>
</dbReference>
<dbReference type="GO" id="GO:0008270">
    <property type="term" value="F:zinc ion binding"/>
    <property type="evidence" value="ECO:0007669"/>
    <property type="project" value="UniProtKB-KW"/>
</dbReference>
<feature type="domain" description="RING-type" evidence="5">
    <location>
        <begin position="66"/>
        <end position="109"/>
    </location>
</feature>
<evidence type="ECO:0000256" key="4">
    <source>
        <dbReference type="PROSITE-ProRule" id="PRU00175"/>
    </source>
</evidence>
<keyword evidence="1" id="KW-0479">Metal-binding</keyword>
<dbReference type="SMART" id="SM00744">
    <property type="entry name" value="RINGv"/>
    <property type="match status" value="1"/>
</dbReference>
<evidence type="ECO:0000259" key="5">
    <source>
        <dbReference type="PROSITE" id="PS50089"/>
    </source>
</evidence>
<dbReference type="Proteomes" id="UP000799640">
    <property type="component" value="Unassembled WGS sequence"/>
</dbReference>
<dbReference type="Pfam" id="PF13639">
    <property type="entry name" value="zf-RING_2"/>
    <property type="match status" value="1"/>
</dbReference>
<organism evidence="6 7">
    <name type="scientific">Trichodelitschia bisporula</name>
    <dbReference type="NCBI Taxonomy" id="703511"/>
    <lineage>
        <taxon>Eukaryota</taxon>
        <taxon>Fungi</taxon>
        <taxon>Dikarya</taxon>
        <taxon>Ascomycota</taxon>
        <taxon>Pezizomycotina</taxon>
        <taxon>Dothideomycetes</taxon>
        <taxon>Dothideomycetes incertae sedis</taxon>
        <taxon>Phaeotrichales</taxon>
        <taxon>Phaeotrichaceae</taxon>
        <taxon>Trichodelitschia</taxon>
    </lineage>
</organism>
<dbReference type="AlphaFoldDB" id="A0A6G1I4V2"/>
<dbReference type="SMART" id="SM00184">
    <property type="entry name" value="RING"/>
    <property type="match status" value="1"/>
</dbReference>
<reference evidence="6" key="1">
    <citation type="journal article" date="2020" name="Stud. Mycol.">
        <title>101 Dothideomycetes genomes: a test case for predicting lifestyles and emergence of pathogens.</title>
        <authorList>
            <person name="Haridas S."/>
            <person name="Albert R."/>
            <person name="Binder M."/>
            <person name="Bloem J."/>
            <person name="Labutti K."/>
            <person name="Salamov A."/>
            <person name="Andreopoulos B."/>
            <person name="Baker S."/>
            <person name="Barry K."/>
            <person name="Bills G."/>
            <person name="Bluhm B."/>
            <person name="Cannon C."/>
            <person name="Castanera R."/>
            <person name="Culley D."/>
            <person name="Daum C."/>
            <person name="Ezra D."/>
            <person name="Gonzalez J."/>
            <person name="Henrissat B."/>
            <person name="Kuo A."/>
            <person name="Liang C."/>
            <person name="Lipzen A."/>
            <person name="Lutzoni F."/>
            <person name="Magnuson J."/>
            <person name="Mondo S."/>
            <person name="Nolan M."/>
            <person name="Ohm R."/>
            <person name="Pangilinan J."/>
            <person name="Park H.-J."/>
            <person name="Ramirez L."/>
            <person name="Alfaro M."/>
            <person name="Sun H."/>
            <person name="Tritt A."/>
            <person name="Yoshinaga Y."/>
            <person name="Zwiers L.-H."/>
            <person name="Turgeon B."/>
            <person name="Goodwin S."/>
            <person name="Spatafora J."/>
            <person name="Crous P."/>
            <person name="Grigoriev I."/>
        </authorList>
    </citation>
    <scope>NUCLEOTIDE SEQUENCE</scope>
    <source>
        <strain evidence="6">CBS 262.69</strain>
    </source>
</reference>
<dbReference type="InterPro" id="IPR011016">
    <property type="entry name" value="Znf_RING-CH"/>
</dbReference>
<dbReference type="GO" id="GO:0006511">
    <property type="term" value="P:ubiquitin-dependent protein catabolic process"/>
    <property type="evidence" value="ECO:0007669"/>
    <property type="project" value="TreeGrafter"/>
</dbReference>
<evidence type="ECO:0000256" key="3">
    <source>
        <dbReference type="ARBA" id="ARBA00022833"/>
    </source>
</evidence>
<dbReference type="GO" id="GO:0005737">
    <property type="term" value="C:cytoplasm"/>
    <property type="evidence" value="ECO:0007669"/>
    <property type="project" value="TreeGrafter"/>
</dbReference>
<dbReference type="Gene3D" id="3.30.40.10">
    <property type="entry name" value="Zinc/RING finger domain, C3HC4 (zinc finger)"/>
    <property type="match status" value="1"/>
</dbReference>
<dbReference type="PANTHER" id="PTHR22765:SF443">
    <property type="entry name" value="RING FINGER PROTEIN (AFU_ORTHOLOGUE AFUA_2G10860)"/>
    <property type="match status" value="1"/>
</dbReference>
<feature type="non-terminal residue" evidence="6">
    <location>
        <position position="113"/>
    </location>
</feature>
<keyword evidence="3" id="KW-0862">Zinc</keyword>
<proteinExistence type="predicted"/>
<sequence length="113" mass="12203">MVMLASLLGPAKPPVASEADVDAAPGLFTIESETVAGVQRLVAVSADERIPLLTVLEDGEERAERCLVCLADYEAADEARRLVKCGHLFHRECIDHWLTTGRNSCPLCRGEGV</sequence>
<dbReference type="CDD" id="cd16461">
    <property type="entry name" value="RING-H2_EL5-like"/>
    <property type="match status" value="1"/>
</dbReference>
<dbReference type="SUPFAM" id="SSF57850">
    <property type="entry name" value="RING/U-box"/>
    <property type="match status" value="1"/>
</dbReference>